<organism evidence="1 2">
    <name type="scientific">Canavalia gladiata</name>
    <name type="common">Sword bean</name>
    <name type="synonym">Dolichos gladiatus</name>
    <dbReference type="NCBI Taxonomy" id="3824"/>
    <lineage>
        <taxon>Eukaryota</taxon>
        <taxon>Viridiplantae</taxon>
        <taxon>Streptophyta</taxon>
        <taxon>Embryophyta</taxon>
        <taxon>Tracheophyta</taxon>
        <taxon>Spermatophyta</taxon>
        <taxon>Magnoliopsida</taxon>
        <taxon>eudicotyledons</taxon>
        <taxon>Gunneridae</taxon>
        <taxon>Pentapetalae</taxon>
        <taxon>rosids</taxon>
        <taxon>fabids</taxon>
        <taxon>Fabales</taxon>
        <taxon>Fabaceae</taxon>
        <taxon>Papilionoideae</taxon>
        <taxon>50 kb inversion clade</taxon>
        <taxon>NPAAA clade</taxon>
        <taxon>indigoferoid/millettioid clade</taxon>
        <taxon>Phaseoleae</taxon>
        <taxon>Canavalia</taxon>
    </lineage>
</organism>
<name>A0AAN9MZR6_CANGL</name>
<dbReference type="AlphaFoldDB" id="A0AAN9MZR6"/>
<reference evidence="1 2" key="1">
    <citation type="submission" date="2024-01" db="EMBL/GenBank/DDBJ databases">
        <title>The genomes of 5 underutilized Papilionoideae crops provide insights into root nodulation and disease resistanc.</title>
        <authorList>
            <person name="Jiang F."/>
        </authorList>
    </citation>
    <scope>NUCLEOTIDE SEQUENCE [LARGE SCALE GENOMIC DNA]</scope>
    <source>
        <strain evidence="1">LVBAO_FW01</strain>
        <tissue evidence="1">Leaves</tissue>
    </source>
</reference>
<evidence type="ECO:0000313" key="2">
    <source>
        <dbReference type="Proteomes" id="UP001367508"/>
    </source>
</evidence>
<protein>
    <submittedName>
        <fullName evidence="1">Uncharacterized protein</fullName>
    </submittedName>
</protein>
<proteinExistence type="predicted"/>
<dbReference type="Proteomes" id="UP001367508">
    <property type="component" value="Unassembled WGS sequence"/>
</dbReference>
<dbReference type="EMBL" id="JAYMYQ010000001">
    <property type="protein sequence ID" value="KAK7360578.1"/>
    <property type="molecule type" value="Genomic_DNA"/>
</dbReference>
<sequence length="140" mass="15693">MVAQVTSRKALQAQGFFHVEILGKKDSKGERLPKLGRKAQSLGVHKGKTATRYKRHEITKHIGKTHDASYTTLALRGSHAMFPNSFKRPEPRAELYRTRLMDTPTQPLAPSLPPSFYAKVTSSYHLALKPDKMPNKPLCA</sequence>
<evidence type="ECO:0000313" key="1">
    <source>
        <dbReference type="EMBL" id="KAK7360578.1"/>
    </source>
</evidence>
<accession>A0AAN9MZR6</accession>
<comment type="caution">
    <text evidence="1">The sequence shown here is derived from an EMBL/GenBank/DDBJ whole genome shotgun (WGS) entry which is preliminary data.</text>
</comment>
<gene>
    <name evidence="1" type="ORF">VNO77_02584</name>
</gene>
<keyword evidence="2" id="KW-1185">Reference proteome</keyword>